<evidence type="ECO:0000256" key="2">
    <source>
        <dbReference type="ARBA" id="ARBA00050776"/>
    </source>
</evidence>
<protein>
    <recommendedName>
        <fullName evidence="5">Aminotransferase, class V domain protein</fullName>
    </recommendedName>
</protein>
<dbReference type="GO" id="GO:0031071">
    <property type="term" value="F:cysteine desulfurase activity"/>
    <property type="evidence" value="ECO:0007669"/>
    <property type="project" value="UniProtKB-EC"/>
</dbReference>
<dbReference type="InterPro" id="IPR015422">
    <property type="entry name" value="PyrdxlP-dep_Trfase_small"/>
</dbReference>
<evidence type="ECO:0000313" key="3">
    <source>
        <dbReference type="EMBL" id="EMY13188.1"/>
    </source>
</evidence>
<dbReference type="SUPFAM" id="SSF53383">
    <property type="entry name" value="PLP-dependent transferases"/>
    <property type="match status" value="1"/>
</dbReference>
<dbReference type="PANTHER" id="PTHR11601:SF34">
    <property type="entry name" value="CYSTEINE DESULFURASE"/>
    <property type="match status" value="1"/>
</dbReference>
<dbReference type="InterPro" id="IPR015424">
    <property type="entry name" value="PyrdxlP-dep_Trfase"/>
</dbReference>
<proteinExistence type="predicted"/>
<name>N1TY19_9LEPT</name>
<comment type="cofactor">
    <cofactor evidence="1">
        <name>pyridoxal 5'-phosphate</name>
        <dbReference type="ChEBI" id="CHEBI:597326"/>
    </cofactor>
</comment>
<comment type="catalytic activity">
    <reaction evidence="2">
        <text>(sulfur carrier)-H + L-cysteine = (sulfur carrier)-SH + L-alanine</text>
        <dbReference type="Rhea" id="RHEA:43892"/>
        <dbReference type="Rhea" id="RHEA-COMP:14737"/>
        <dbReference type="Rhea" id="RHEA-COMP:14739"/>
        <dbReference type="ChEBI" id="CHEBI:29917"/>
        <dbReference type="ChEBI" id="CHEBI:35235"/>
        <dbReference type="ChEBI" id="CHEBI:57972"/>
        <dbReference type="ChEBI" id="CHEBI:64428"/>
        <dbReference type="EC" id="2.8.1.7"/>
    </reaction>
</comment>
<dbReference type="PANTHER" id="PTHR11601">
    <property type="entry name" value="CYSTEINE DESULFURYLASE FAMILY MEMBER"/>
    <property type="match status" value="1"/>
</dbReference>
<gene>
    <name evidence="3" type="ORF">LEP1GSC043_3140</name>
</gene>
<dbReference type="EMBL" id="AHMI02000248">
    <property type="protein sequence ID" value="EMY13188.1"/>
    <property type="molecule type" value="Genomic_DNA"/>
</dbReference>
<comment type="caution">
    <text evidence="3">The sequence shown here is derived from an EMBL/GenBank/DDBJ whole genome shotgun (WGS) entry which is preliminary data.</text>
</comment>
<organism evidence="3 4">
    <name type="scientific">Leptospira weilii str. Ecochallenge</name>
    <dbReference type="NCBI Taxonomy" id="1049986"/>
    <lineage>
        <taxon>Bacteria</taxon>
        <taxon>Pseudomonadati</taxon>
        <taxon>Spirochaetota</taxon>
        <taxon>Spirochaetia</taxon>
        <taxon>Leptospirales</taxon>
        <taxon>Leptospiraceae</taxon>
        <taxon>Leptospira</taxon>
    </lineage>
</organism>
<accession>N1TY19</accession>
<dbReference type="Proteomes" id="UP000012249">
    <property type="component" value="Unassembled WGS sequence"/>
</dbReference>
<dbReference type="AlphaFoldDB" id="N1TY19"/>
<sequence>MSRIPTTSFCILPTDDVDFFMMGMEEAGFVVSTGSSCKSRSREPASSLLSMGYSKEEALRAIRISTGWFTTEEEVKELCVQIRNVLRALKNDS</sequence>
<dbReference type="Gene3D" id="3.90.1150.10">
    <property type="entry name" value="Aspartate Aminotransferase, domain 1"/>
    <property type="match status" value="1"/>
</dbReference>
<evidence type="ECO:0000313" key="4">
    <source>
        <dbReference type="Proteomes" id="UP000012249"/>
    </source>
</evidence>
<evidence type="ECO:0008006" key="5">
    <source>
        <dbReference type="Google" id="ProtNLM"/>
    </source>
</evidence>
<reference evidence="3 4" key="1">
    <citation type="submission" date="2013-02" db="EMBL/GenBank/DDBJ databases">
        <authorList>
            <person name="Harkins D.M."/>
            <person name="Durkin A.S."/>
            <person name="Brinkac L.M."/>
            <person name="Haft D.H."/>
            <person name="Selengut J.D."/>
            <person name="Sanka R."/>
            <person name="DePew J."/>
            <person name="Purushe J."/>
            <person name="Haake D.A."/>
            <person name="Matsunaga J."/>
            <person name="Vinetz J.M."/>
            <person name="Sutton G.G."/>
            <person name="Nierman W.C."/>
            <person name="Fouts D.E."/>
        </authorList>
    </citation>
    <scope>NUCLEOTIDE SEQUENCE [LARGE SCALE GENOMIC DNA]</scope>
    <source>
        <strain evidence="3 4">Ecochallenge</strain>
    </source>
</reference>
<evidence type="ECO:0000256" key="1">
    <source>
        <dbReference type="ARBA" id="ARBA00001933"/>
    </source>
</evidence>